<protein>
    <submittedName>
        <fullName evidence="1">Uncharacterized protein</fullName>
    </submittedName>
</protein>
<sequence length="46" mass="5650">MINKNEDMRNSTKEEIKDDMEKFEYKIENDEKQFIIKSEDSSEYKV</sequence>
<proteinExistence type="predicted"/>
<reference evidence="1 2" key="1">
    <citation type="submission" date="2015-09" db="EMBL/GenBank/DDBJ databases">
        <authorList>
            <consortium name="Pathogen Informatics"/>
        </authorList>
    </citation>
    <scope>NUCLEOTIDE SEQUENCE [LARGE SCALE GENOMIC DNA]</scope>
    <source>
        <strain evidence="1 2">2789STDY5834855</strain>
    </source>
</reference>
<evidence type="ECO:0000313" key="1">
    <source>
        <dbReference type="EMBL" id="CUO90459.1"/>
    </source>
</evidence>
<gene>
    <name evidence="1" type="ORF">ERS852470_03677</name>
</gene>
<dbReference type="RefSeq" id="WP_156327505.1">
    <property type="nucleotide sequence ID" value="NZ_CYZV01000082.1"/>
</dbReference>
<evidence type="ECO:0000313" key="2">
    <source>
        <dbReference type="Proteomes" id="UP000095558"/>
    </source>
</evidence>
<dbReference type="AlphaFoldDB" id="A0A174J062"/>
<accession>A0A174J062</accession>
<dbReference type="GeneID" id="83013663"/>
<name>A0A174J062_9CLOT</name>
<organism evidence="1 2">
    <name type="scientific">Clostridium disporicum</name>
    <dbReference type="NCBI Taxonomy" id="84024"/>
    <lineage>
        <taxon>Bacteria</taxon>
        <taxon>Bacillati</taxon>
        <taxon>Bacillota</taxon>
        <taxon>Clostridia</taxon>
        <taxon>Eubacteriales</taxon>
        <taxon>Clostridiaceae</taxon>
        <taxon>Clostridium</taxon>
    </lineage>
</organism>
<dbReference type="Proteomes" id="UP000095558">
    <property type="component" value="Unassembled WGS sequence"/>
</dbReference>
<dbReference type="EMBL" id="CYZV01000082">
    <property type="protein sequence ID" value="CUO90459.1"/>
    <property type="molecule type" value="Genomic_DNA"/>
</dbReference>